<dbReference type="Gene3D" id="1.10.1410.10">
    <property type="match status" value="1"/>
</dbReference>
<dbReference type="InterPro" id="IPR011701">
    <property type="entry name" value="MFS"/>
</dbReference>
<comment type="subcellular location">
    <subcellularLocation>
        <location evidence="1">Membrane</location>
        <topology evidence="1">Multi-pass membrane protein</topology>
    </subcellularLocation>
</comment>
<dbReference type="GO" id="GO:0022857">
    <property type="term" value="F:transmembrane transporter activity"/>
    <property type="evidence" value="ECO:0007669"/>
    <property type="project" value="InterPro"/>
</dbReference>
<organism evidence="5 6">
    <name type="scientific">Pseudolycoriella hygida</name>
    <dbReference type="NCBI Taxonomy" id="35572"/>
    <lineage>
        <taxon>Eukaryota</taxon>
        <taxon>Metazoa</taxon>
        <taxon>Ecdysozoa</taxon>
        <taxon>Arthropoda</taxon>
        <taxon>Hexapoda</taxon>
        <taxon>Insecta</taxon>
        <taxon>Pterygota</taxon>
        <taxon>Neoptera</taxon>
        <taxon>Endopterygota</taxon>
        <taxon>Diptera</taxon>
        <taxon>Nematocera</taxon>
        <taxon>Sciaroidea</taxon>
        <taxon>Sciaridae</taxon>
        <taxon>Pseudolycoriella</taxon>
    </lineage>
</organism>
<feature type="transmembrane region" description="Helical" evidence="3">
    <location>
        <begin position="900"/>
        <end position="922"/>
    </location>
</feature>
<feature type="domain" description="Major facilitator superfamily (MFS) profile" evidence="4">
    <location>
        <begin position="800"/>
        <end position="1197"/>
    </location>
</feature>
<name>A0A9Q0MR23_9DIPT</name>
<feature type="compositionally biased region" description="Polar residues" evidence="2">
    <location>
        <begin position="102"/>
        <end position="123"/>
    </location>
</feature>
<keyword evidence="3" id="KW-1133">Transmembrane helix</keyword>
<dbReference type="PANTHER" id="PTHR11360">
    <property type="entry name" value="MONOCARBOXYLATE TRANSPORTER"/>
    <property type="match status" value="1"/>
</dbReference>
<dbReference type="Gene3D" id="1.20.1250.20">
    <property type="entry name" value="MFS general substrate transporter like domains"/>
    <property type="match status" value="2"/>
</dbReference>
<evidence type="ECO:0000256" key="3">
    <source>
        <dbReference type="SAM" id="Phobius"/>
    </source>
</evidence>
<gene>
    <name evidence="5" type="primary">slc16a10</name>
    <name evidence="5" type="ORF">Bhyg_14181</name>
</gene>
<protein>
    <submittedName>
        <fullName evidence="5">Monocarboxylate transporter 10</fullName>
    </submittedName>
</protein>
<feature type="transmembrane region" description="Helical" evidence="3">
    <location>
        <begin position="929"/>
        <end position="948"/>
    </location>
</feature>
<dbReference type="FunFam" id="1.20.1250.20:FF:000413">
    <property type="entry name" value="Karmoisin, isoform B"/>
    <property type="match status" value="1"/>
</dbReference>
<keyword evidence="3" id="KW-0812">Transmembrane</keyword>
<dbReference type="GO" id="GO:0016020">
    <property type="term" value="C:membrane"/>
    <property type="evidence" value="ECO:0007669"/>
    <property type="project" value="UniProtKB-SubCell"/>
</dbReference>
<evidence type="ECO:0000313" key="5">
    <source>
        <dbReference type="EMBL" id="KAJ6635595.1"/>
    </source>
</evidence>
<dbReference type="PANTHER" id="PTHR11360:SF312">
    <property type="entry name" value="KARMOISIN, ISOFORM B"/>
    <property type="match status" value="1"/>
</dbReference>
<dbReference type="OrthoDB" id="6499973at2759"/>
<dbReference type="Proteomes" id="UP001151699">
    <property type="component" value="Chromosome C"/>
</dbReference>
<feature type="transmembrane region" description="Helical" evidence="3">
    <location>
        <begin position="960"/>
        <end position="984"/>
    </location>
</feature>
<feature type="transmembrane region" description="Helical" evidence="3">
    <location>
        <begin position="1105"/>
        <end position="1131"/>
    </location>
</feature>
<feature type="compositionally biased region" description="Pro residues" evidence="2">
    <location>
        <begin position="238"/>
        <end position="248"/>
    </location>
</feature>
<feature type="transmembrane region" description="Helical" evidence="3">
    <location>
        <begin position="1171"/>
        <end position="1195"/>
    </location>
</feature>
<feature type="region of interest" description="Disordered" evidence="2">
    <location>
        <begin position="340"/>
        <end position="380"/>
    </location>
</feature>
<evidence type="ECO:0000256" key="2">
    <source>
        <dbReference type="SAM" id="MobiDB-lite"/>
    </source>
</evidence>
<evidence type="ECO:0000313" key="6">
    <source>
        <dbReference type="Proteomes" id="UP001151699"/>
    </source>
</evidence>
<keyword evidence="3" id="KW-0472">Membrane</keyword>
<feature type="region of interest" description="Disordered" evidence="2">
    <location>
        <begin position="102"/>
        <end position="327"/>
    </location>
</feature>
<feature type="transmembrane region" description="Helical" evidence="3">
    <location>
        <begin position="1082"/>
        <end position="1099"/>
    </location>
</feature>
<accession>A0A9Q0MR23</accession>
<comment type="caution">
    <text evidence="5">The sequence shown here is derived from an EMBL/GenBank/DDBJ whole genome shotgun (WGS) entry which is preliminary data.</text>
</comment>
<feature type="compositionally biased region" description="Polar residues" evidence="2">
    <location>
        <begin position="342"/>
        <end position="378"/>
    </location>
</feature>
<dbReference type="Pfam" id="PF07690">
    <property type="entry name" value="MFS_1"/>
    <property type="match status" value="1"/>
</dbReference>
<dbReference type="SUPFAM" id="SSF103473">
    <property type="entry name" value="MFS general substrate transporter"/>
    <property type="match status" value="1"/>
</dbReference>
<dbReference type="PROSITE" id="PS00028">
    <property type="entry name" value="ZINC_FINGER_C2H2_1"/>
    <property type="match status" value="1"/>
</dbReference>
<proteinExistence type="predicted"/>
<feature type="transmembrane region" description="Helical" evidence="3">
    <location>
        <begin position="800"/>
        <end position="826"/>
    </location>
</feature>
<feature type="transmembrane region" description="Helical" evidence="3">
    <location>
        <begin position="1018"/>
        <end position="1034"/>
    </location>
</feature>
<feature type="transmembrane region" description="Helical" evidence="3">
    <location>
        <begin position="877"/>
        <end position="894"/>
    </location>
</feature>
<dbReference type="InterPro" id="IPR013087">
    <property type="entry name" value="Znf_C2H2_type"/>
</dbReference>
<reference evidence="5" key="1">
    <citation type="submission" date="2022-07" db="EMBL/GenBank/DDBJ databases">
        <authorList>
            <person name="Trinca V."/>
            <person name="Uliana J.V.C."/>
            <person name="Torres T.T."/>
            <person name="Ward R.J."/>
            <person name="Monesi N."/>
        </authorList>
    </citation>
    <scope>NUCLEOTIDE SEQUENCE</scope>
    <source>
        <strain evidence="5">HSMRA1968</strain>
        <tissue evidence="5">Whole embryos</tissue>
    </source>
</reference>
<sequence>MDIEAMKYVTILLKDMQNKVKKLWGNRDFNDNISILIMEIEKFIQRANEIAPIDNKVEQLIKNKTLVCDNVFKCTACDNIIGEFSNIISHINLNHLTNTPSQEQNASRLASENQSNQSVMHTDSSYQQSQQLQYCSTPQKSLLSMSSQEQTSSSLASQNHLNQPSSFHQPSQPQYHPTPQQPLPSMSSQAQNSSSLAPQNHMSQPSSFHQPPQPPQAQNSSSLAPQNHMSQPSSFHQPPQPQYHPTPQQPLSYMSSQAQNSSSLAPQNHMSQPSSFHQPPQPPQAQNSSSLASQNHMSQPSFHQPPQPQYRSTPQQPLPCMSSQAQNSLVKKIQEIKRYQRENSSSLAPQNRLSQPTSFHQPPQLQYRSTPEQPSPHQFSYMRPLFQPPFIASYSLPPYLSAPAPVDSTTNFNTNKRFANNNFTDYAVKQNTVRQDIEVLNEEALCFLRGNFENDLNIYMKEAETLASSGVYKDYKTLLRKCCQILKIDVQIKVVGSIGLGIGTEENPIQISIHTIGSNHTTSSASEFFPSLWQILHQTSTAESIIYQLEPVPTLRFRDKRWKKIHCAVFFNNYMMLSFYDLAKYFFEKQPQCKKLVVFYTILLQMLQLKGDLGTDTICLMVFYYLQTKRFLPKVCDFVKKPTTDSLLTIEDHRYKIFGRTTLQFRKLCLDSLDFFANRFKYDEEVMCTWRTWSAEAKGKYYITFETNEFCVEHNEGVCIKVRKPLCIQHPFAHKLNVAKECTINFIKTEKQIMADVNLLKPIDHTQNNVVTVKNRIANKVSTHAKIGKYGEPPDGGTRAILVMLSAFLCNSILFGIINTWGTIYITLQQQLESHGDKEASSKASLVGSLTVGTTFLLSPVSSILTDKIGLRKTTLIGGLLASSGMFISSFLFHNVEALYVTYGIMFGFGAALAYTPTLAILGHYFKRYLGIVSGFVTSGSSVFTAILPFLLKWLLSKGLGITFCVQAGMSIFVVACALIYKPLQAPPPKPKRKPGQSNANAVLRSLVNVDIWKKKRYIIWAFSIPVALIGYFVPYTHVPKYVSITYPSENEGFPIMCIGITSGIGRILFGFIADFKGVNRIYLQQISFVVMGALTMLMPNTNSFMQLLGISLLMGVVDGCFISLLGPIAFDICGPRGATQAIGFLLGLCSIPLTVGPPIAGLLYDQTKSYTLAFFLAGIPPICGAAIMCLISFVKDDPIDADENPDNQLEIALAKTAWIEDDKEVRENGAANRKASLASTGINEKSNLLTKAHLSTLVVDFTRILSFSNNDCTRRRYDYCYL</sequence>
<feature type="transmembrane region" description="Helical" evidence="3">
    <location>
        <begin position="1054"/>
        <end position="1070"/>
    </location>
</feature>
<dbReference type="InterPro" id="IPR020846">
    <property type="entry name" value="MFS_dom"/>
</dbReference>
<feature type="compositionally biased region" description="Polar residues" evidence="2">
    <location>
        <begin position="310"/>
        <end position="327"/>
    </location>
</feature>
<dbReference type="EMBL" id="WJQU01000004">
    <property type="protein sequence ID" value="KAJ6635595.1"/>
    <property type="molecule type" value="Genomic_DNA"/>
</dbReference>
<evidence type="ECO:0000259" key="4">
    <source>
        <dbReference type="PROSITE" id="PS50850"/>
    </source>
</evidence>
<dbReference type="InterPro" id="IPR050327">
    <property type="entry name" value="Proton-linked_MCT"/>
</dbReference>
<feature type="transmembrane region" description="Helical" evidence="3">
    <location>
        <begin position="1143"/>
        <end position="1165"/>
    </location>
</feature>
<dbReference type="SUPFAM" id="SSF81631">
    <property type="entry name" value="PAP/OAS1 substrate-binding domain"/>
    <property type="match status" value="1"/>
</dbReference>
<keyword evidence="6" id="KW-1185">Reference proteome</keyword>
<evidence type="ECO:0000256" key="1">
    <source>
        <dbReference type="ARBA" id="ARBA00004141"/>
    </source>
</evidence>
<dbReference type="PROSITE" id="PS50850">
    <property type="entry name" value="MFS"/>
    <property type="match status" value="1"/>
</dbReference>
<feature type="compositionally biased region" description="Low complexity" evidence="2">
    <location>
        <begin position="124"/>
        <end position="237"/>
    </location>
</feature>
<feature type="compositionally biased region" description="Low complexity" evidence="2">
    <location>
        <begin position="249"/>
        <end position="302"/>
    </location>
</feature>
<dbReference type="InterPro" id="IPR036259">
    <property type="entry name" value="MFS_trans_sf"/>
</dbReference>